<accession>A0A1X6NSN1</accession>
<proteinExistence type="predicted"/>
<protein>
    <submittedName>
        <fullName evidence="1">Uncharacterized protein</fullName>
    </submittedName>
</protein>
<organism evidence="1 2">
    <name type="scientific">Porphyra umbilicalis</name>
    <name type="common">Purple laver</name>
    <name type="synonym">Red alga</name>
    <dbReference type="NCBI Taxonomy" id="2786"/>
    <lineage>
        <taxon>Eukaryota</taxon>
        <taxon>Rhodophyta</taxon>
        <taxon>Bangiophyceae</taxon>
        <taxon>Bangiales</taxon>
        <taxon>Bangiaceae</taxon>
        <taxon>Porphyra</taxon>
    </lineage>
</organism>
<dbReference type="Proteomes" id="UP000218209">
    <property type="component" value="Unassembled WGS sequence"/>
</dbReference>
<dbReference type="EMBL" id="KV919127">
    <property type="protein sequence ID" value="OSX71530.1"/>
    <property type="molecule type" value="Genomic_DNA"/>
</dbReference>
<keyword evidence="2" id="KW-1185">Reference proteome</keyword>
<evidence type="ECO:0000313" key="2">
    <source>
        <dbReference type="Proteomes" id="UP000218209"/>
    </source>
</evidence>
<name>A0A1X6NSN1_PORUM</name>
<sequence length="46" mass="5181">MTLMLRSYCVALAFCSACLFVTVYSLHCSLFRGNCSCCFFESFVCC</sequence>
<dbReference type="AlphaFoldDB" id="A0A1X6NSN1"/>
<reference evidence="1 2" key="1">
    <citation type="submission" date="2017-03" db="EMBL/GenBank/DDBJ databases">
        <title>WGS assembly of Porphyra umbilicalis.</title>
        <authorList>
            <person name="Brawley S.H."/>
            <person name="Blouin N.A."/>
            <person name="Ficko-Blean E."/>
            <person name="Wheeler G.L."/>
            <person name="Lohr M."/>
            <person name="Goodson H.V."/>
            <person name="Jenkins J.W."/>
            <person name="Blaby-Haas C.E."/>
            <person name="Helliwell K.E."/>
            <person name="Chan C."/>
            <person name="Marriage T."/>
            <person name="Bhattacharya D."/>
            <person name="Klein A.S."/>
            <person name="Badis Y."/>
            <person name="Brodie J."/>
            <person name="Cao Y."/>
            <person name="Collen J."/>
            <person name="Dittami S.M."/>
            <person name="Gachon C.M."/>
            <person name="Green B.R."/>
            <person name="Karpowicz S."/>
            <person name="Kim J.W."/>
            <person name="Kudahl U."/>
            <person name="Lin S."/>
            <person name="Michel G."/>
            <person name="Mittag M."/>
            <person name="Olson B.J."/>
            <person name="Pangilinan J."/>
            <person name="Peng Y."/>
            <person name="Qiu H."/>
            <person name="Shu S."/>
            <person name="Singer J.T."/>
            <person name="Smith A.G."/>
            <person name="Sprecher B.N."/>
            <person name="Wagner V."/>
            <person name="Wang W."/>
            <person name="Wang Z.-Y."/>
            <person name="Yan J."/>
            <person name="Yarish C."/>
            <person name="Zoeuner-Riek S."/>
            <person name="Zhuang Y."/>
            <person name="Zou Y."/>
            <person name="Lindquist E.A."/>
            <person name="Grimwood J."/>
            <person name="Barry K."/>
            <person name="Rokhsar D.S."/>
            <person name="Schmutz J."/>
            <person name="Stiller J.W."/>
            <person name="Grossman A.R."/>
            <person name="Prochnik S.E."/>
        </authorList>
    </citation>
    <scope>NUCLEOTIDE SEQUENCE [LARGE SCALE GENOMIC DNA]</scope>
    <source>
        <strain evidence="1">4086291</strain>
    </source>
</reference>
<evidence type="ECO:0000313" key="1">
    <source>
        <dbReference type="EMBL" id="OSX71530.1"/>
    </source>
</evidence>
<gene>
    <name evidence="1" type="ORF">BU14_0524s0013</name>
</gene>